<feature type="binding site" evidence="9">
    <location>
        <position position="15"/>
    </location>
    <ligand>
        <name>ADP</name>
        <dbReference type="ChEBI" id="CHEBI:456216"/>
    </ligand>
</feature>
<dbReference type="PANTHER" id="PTHR10196">
    <property type="entry name" value="SUGAR KINASE"/>
    <property type="match status" value="1"/>
</dbReference>
<dbReference type="HAMAP" id="MF_00186">
    <property type="entry name" value="Glycerol_kin"/>
    <property type="match status" value="1"/>
</dbReference>
<evidence type="ECO:0000313" key="13">
    <source>
        <dbReference type="EMBL" id="REG92106.1"/>
    </source>
</evidence>
<keyword evidence="4 9" id="KW-0547">Nucleotide-binding</keyword>
<evidence type="ECO:0000256" key="3">
    <source>
        <dbReference type="ARBA" id="ARBA00022679"/>
    </source>
</evidence>
<dbReference type="InterPro" id="IPR018483">
    <property type="entry name" value="Carb_kinase_FGGY_CS"/>
</dbReference>
<evidence type="ECO:0000313" key="14">
    <source>
        <dbReference type="Proteomes" id="UP000256405"/>
    </source>
</evidence>
<feature type="binding site" evidence="9">
    <location>
        <position position="86"/>
    </location>
    <ligand>
        <name>sn-glycerol 3-phosphate</name>
        <dbReference type="ChEBI" id="CHEBI:57597"/>
    </ligand>
</feature>
<comment type="function">
    <text evidence="9">Key enzyme in the regulation of glycerol uptake and metabolism. Catalyzes the phosphorylation of glycerol to yield sn-glycerol 3-phosphate.</text>
</comment>
<feature type="binding site" evidence="9">
    <location>
        <position position="137"/>
    </location>
    <ligand>
        <name>sn-glycerol 3-phosphate</name>
        <dbReference type="ChEBI" id="CHEBI:57597"/>
    </ligand>
</feature>
<organism evidence="13 14">
    <name type="scientific">Algoriphagus antarcticus</name>
    <dbReference type="NCBI Taxonomy" id="238540"/>
    <lineage>
        <taxon>Bacteria</taxon>
        <taxon>Pseudomonadati</taxon>
        <taxon>Bacteroidota</taxon>
        <taxon>Cytophagia</taxon>
        <taxon>Cytophagales</taxon>
        <taxon>Cyclobacteriaceae</taxon>
        <taxon>Algoriphagus</taxon>
    </lineage>
</organism>
<dbReference type="InterPro" id="IPR018484">
    <property type="entry name" value="FGGY_N"/>
</dbReference>
<evidence type="ECO:0000256" key="6">
    <source>
        <dbReference type="ARBA" id="ARBA00022798"/>
    </source>
</evidence>
<feature type="binding site" evidence="9">
    <location>
        <position position="86"/>
    </location>
    <ligand>
        <name>glycerol</name>
        <dbReference type="ChEBI" id="CHEBI:17754"/>
    </ligand>
</feature>
<feature type="binding site" evidence="9">
    <location>
        <position position="19"/>
    </location>
    <ligand>
        <name>ADP</name>
        <dbReference type="ChEBI" id="CHEBI:456216"/>
    </ligand>
</feature>
<evidence type="ECO:0000256" key="10">
    <source>
        <dbReference type="RuleBase" id="RU003733"/>
    </source>
</evidence>
<feature type="binding site" evidence="9">
    <location>
        <position position="137"/>
    </location>
    <ligand>
        <name>glycerol</name>
        <dbReference type="ChEBI" id="CHEBI:17754"/>
    </ligand>
</feature>
<feature type="binding site" evidence="9">
    <location>
        <position position="416"/>
    </location>
    <ligand>
        <name>ADP</name>
        <dbReference type="ChEBI" id="CHEBI:456216"/>
    </ligand>
</feature>
<dbReference type="NCBIfam" id="NF000756">
    <property type="entry name" value="PRK00047.1"/>
    <property type="match status" value="1"/>
</dbReference>
<dbReference type="EC" id="2.7.1.30" evidence="9"/>
<dbReference type="InterPro" id="IPR018485">
    <property type="entry name" value="FGGY_C"/>
</dbReference>
<dbReference type="GO" id="GO:0004370">
    <property type="term" value="F:glycerol kinase activity"/>
    <property type="evidence" value="ECO:0007669"/>
    <property type="project" value="UniProtKB-UniRule"/>
</dbReference>
<protein>
    <recommendedName>
        <fullName evidence="9">Glycerol kinase</fullName>
        <ecNumber evidence="9">2.7.1.30</ecNumber>
    </recommendedName>
    <alternativeName>
        <fullName evidence="9">ATP:glycerol 3-phosphotransferase</fullName>
    </alternativeName>
    <alternativeName>
        <fullName evidence="9">Glycerokinase</fullName>
        <shortName evidence="9">GK</shortName>
    </alternativeName>
</protein>
<reference evidence="13 14" key="1">
    <citation type="submission" date="2018-08" db="EMBL/GenBank/DDBJ databases">
        <title>Genomic Encyclopedia of Archaeal and Bacterial Type Strains, Phase II (KMG-II): from individual species to whole genera.</title>
        <authorList>
            <person name="Goeker M."/>
        </authorList>
    </citation>
    <scope>NUCLEOTIDE SEQUENCE [LARGE SCALE GENOMIC DNA]</scope>
    <source>
        <strain evidence="13 14">DSM 15986</strain>
    </source>
</reference>
<evidence type="ECO:0000256" key="1">
    <source>
        <dbReference type="ARBA" id="ARBA00005190"/>
    </source>
</evidence>
<name>A0A3E0E569_9BACT</name>
<accession>A0A3E0E569</accession>
<dbReference type="RefSeq" id="WP_086539337.1">
    <property type="nucleotide sequence ID" value="NZ_MSSW01000001.1"/>
</dbReference>
<dbReference type="Pfam" id="PF00370">
    <property type="entry name" value="FGGY_N"/>
    <property type="match status" value="1"/>
</dbReference>
<keyword evidence="6 9" id="KW-0319">Glycerol metabolism</keyword>
<keyword evidence="3 9" id="KW-0808">Transferase</keyword>
<dbReference type="Pfam" id="PF02782">
    <property type="entry name" value="FGGY_C"/>
    <property type="match status" value="1"/>
</dbReference>
<comment type="caution">
    <text evidence="13">The sequence shown here is derived from an EMBL/GenBank/DDBJ whole genome shotgun (WGS) entry which is preliminary data.</text>
</comment>
<dbReference type="GO" id="GO:0006072">
    <property type="term" value="P:glycerol-3-phosphate metabolic process"/>
    <property type="evidence" value="ECO:0007669"/>
    <property type="project" value="InterPro"/>
</dbReference>
<feature type="binding site" evidence="9">
    <location>
        <position position="85"/>
    </location>
    <ligand>
        <name>glycerol</name>
        <dbReference type="ChEBI" id="CHEBI:17754"/>
    </ligand>
</feature>
<dbReference type="PIRSF" id="PIRSF000538">
    <property type="entry name" value="GlpK"/>
    <property type="match status" value="1"/>
</dbReference>
<keyword evidence="5 9" id="KW-0418">Kinase</keyword>
<feature type="binding site" evidence="9">
    <location>
        <position position="311"/>
    </location>
    <ligand>
        <name>ADP</name>
        <dbReference type="ChEBI" id="CHEBI:456216"/>
    </ligand>
</feature>
<dbReference type="UniPathway" id="UPA00618">
    <property type="reaction ID" value="UER00672"/>
</dbReference>
<dbReference type="Gene3D" id="3.30.420.40">
    <property type="match status" value="2"/>
</dbReference>
<dbReference type="InterPro" id="IPR043129">
    <property type="entry name" value="ATPase_NBD"/>
</dbReference>
<keyword evidence="7 9" id="KW-0067">ATP-binding</keyword>
<dbReference type="GO" id="GO:0005524">
    <property type="term" value="F:ATP binding"/>
    <property type="evidence" value="ECO:0007669"/>
    <property type="project" value="UniProtKB-UniRule"/>
</dbReference>
<dbReference type="GO" id="GO:0019563">
    <property type="term" value="P:glycerol catabolic process"/>
    <property type="evidence" value="ECO:0007669"/>
    <property type="project" value="UniProtKB-UniRule"/>
</dbReference>
<keyword evidence="14" id="KW-1185">Reference proteome</keyword>
<dbReference type="NCBIfam" id="TIGR01311">
    <property type="entry name" value="glycerol_kin"/>
    <property type="match status" value="1"/>
</dbReference>
<evidence type="ECO:0000256" key="9">
    <source>
        <dbReference type="HAMAP-Rule" id="MF_00186"/>
    </source>
</evidence>
<proteinExistence type="inferred from homology"/>
<evidence type="ECO:0000256" key="7">
    <source>
        <dbReference type="ARBA" id="ARBA00022840"/>
    </source>
</evidence>
<dbReference type="SUPFAM" id="SSF53067">
    <property type="entry name" value="Actin-like ATPase domain"/>
    <property type="match status" value="2"/>
</dbReference>
<feature type="binding site" evidence="9">
    <location>
        <position position="246"/>
    </location>
    <ligand>
        <name>sn-glycerol 3-phosphate</name>
        <dbReference type="ChEBI" id="CHEBI:57597"/>
    </ligand>
</feature>
<dbReference type="EMBL" id="QUNF01000003">
    <property type="protein sequence ID" value="REG92106.1"/>
    <property type="molecule type" value="Genomic_DNA"/>
</dbReference>
<evidence type="ECO:0000256" key="5">
    <source>
        <dbReference type="ARBA" id="ARBA00022777"/>
    </source>
</evidence>
<feature type="binding site" evidence="9">
    <location>
        <position position="85"/>
    </location>
    <ligand>
        <name>sn-glycerol 3-phosphate</name>
        <dbReference type="ChEBI" id="CHEBI:57597"/>
    </ligand>
</feature>
<dbReference type="CDD" id="cd07786">
    <property type="entry name" value="FGGY_EcGK_like"/>
    <property type="match status" value="1"/>
</dbReference>
<feature type="binding site" evidence="9">
    <location>
        <position position="315"/>
    </location>
    <ligand>
        <name>ATP</name>
        <dbReference type="ChEBI" id="CHEBI:30616"/>
    </ligand>
</feature>
<dbReference type="GO" id="GO:0005829">
    <property type="term" value="C:cytosol"/>
    <property type="evidence" value="ECO:0007669"/>
    <property type="project" value="TreeGrafter"/>
</dbReference>
<feature type="binding site" evidence="9">
    <location>
        <position position="412"/>
    </location>
    <ligand>
        <name>ATP</name>
        <dbReference type="ChEBI" id="CHEBI:30616"/>
    </ligand>
</feature>
<gene>
    <name evidence="9" type="primary">glpK</name>
    <name evidence="13" type="ORF">C8N25_103184</name>
</gene>
<dbReference type="OrthoDB" id="9805576at2"/>
<feature type="binding site" evidence="9">
    <location>
        <position position="268"/>
    </location>
    <ligand>
        <name>ATP</name>
        <dbReference type="ChEBI" id="CHEBI:30616"/>
    </ligand>
</feature>
<evidence type="ECO:0000259" key="12">
    <source>
        <dbReference type="Pfam" id="PF02782"/>
    </source>
</evidence>
<evidence type="ECO:0000256" key="4">
    <source>
        <dbReference type="ARBA" id="ARBA00022741"/>
    </source>
</evidence>
<feature type="binding site" evidence="9">
    <location>
        <position position="268"/>
    </location>
    <ligand>
        <name>ADP</name>
        <dbReference type="ChEBI" id="CHEBI:456216"/>
    </ligand>
</feature>
<feature type="binding site" evidence="9">
    <location>
        <position position="246"/>
    </location>
    <ligand>
        <name>glycerol</name>
        <dbReference type="ChEBI" id="CHEBI:17754"/>
    </ligand>
</feature>
<dbReference type="Proteomes" id="UP000256405">
    <property type="component" value="Unassembled WGS sequence"/>
</dbReference>
<feature type="binding site" evidence="9">
    <location>
        <position position="311"/>
    </location>
    <ligand>
        <name>ATP</name>
        <dbReference type="ChEBI" id="CHEBI:30616"/>
    </ligand>
</feature>
<comment type="similarity">
    <text evidence="2 9 10">Belongs to the FGGY kinase family.</text>
</comment>
<dbReference type="PROSITE" id="PS00445">
    <property type="entry name" value="FGGY_KINASES_2"/>
    <property type="match status" value="1"/>
</dbReference>
<evidence type="ECO:0000256" key="8">
    <source>
        <dbReference type="ARBA" id="ARBA00052101"/>
    </source>
</evidence>
<comment type="catalytic activity">
    <reaction evidence="8 9">
        <text>glycerol + ATP = sn-glycerol 3-phosphate + ADP + H(+)</text>
        <dbReference type="Rhea" id="RHEA:21644"/>
        <dbReference type="ChEBI" id="CHEBI:15378"/>
        <dbReference type="ChEBI" id="CHEBI:17754"/>
        <dbReference type="ChEBI" id="CHEBI:30616"/>
        <dbReference type="ChEBI" id="CHEBI:57597"/>
        <dbReference type="ChEBI" id="CHEBI:456216"/>
        <dbReference type="EC" id="2.7.1.30"/>
    </reaction>
</comment>
<evidence type="ECO:0000256" key="2">
    <source>
        <dbReference type="ARBA" id="ARBA00009156"/>
    </source>
</evidence>
<dbReference type="PROSITE" id="PS00933">
    <property type="entry name" value="FGGY_KINASES_1"/>
    <property type="match status" value="1"/>
</dbReference>
<feature type="binding site" evidence="9">
    <location>
        <position position="412"/>
    </location>
    <ligand>
        <name>ADP</name>
        <dbReference type="ChEBI" id="CHEBI:456216"/>
    </ligand>
</feature>
<feature type="binding site" evidence="9">
    <location>
        <position position="15"/>
    </location>
    <ligand>
        <name>ATP</name>
        <dbReference type="ChEBI" id="CHEBI:30616"/>
    </ligand>
</feature>
<feature type="binding site" evidence="9">
    <location>
        <position position="17"/>
    </location>
    <ligand>
        <name>ATP</name>
        <dbReference type="ChEBI" id="CHEBI:30616"/>
    </ligand>
</feature>
<feature type="domain" description="Carbohydrate kinase FGGY N-terminal" evidence="11">
    <location>
        <begin position="7"/>
        <end position="253"/>
    </location>
</feature>
<dbReference type="AlphaFoldDB" id="A0A3E0E569"/>
<dbReference type="FunFam" id="3.30.420.40:FF:000008">
    <property type="entry name" value="Glycerol kinase"/>
    <property type="match status" value="1"/>
</dbReference>
<evidence type="ECO:0000259" key="11">
    <source>
        <dbReference type="Pfam" id="PF00370"/>
    </source>
</evidence>
<dbReference type="PANTHER" id="PTHR10196:SF69">
    <property type="entry name" value="GLYCEROL KINASE"/>
    <property type="match status" value="1"/>
</dbReference>
<dbReference type="InterPro" id="IPR005999">
    <property type="entry name" value="Glycerol_kin"/>
</dbReference>
<dbReference type="FunFam" id="3.30.420.40:FF:000007">
    <property type="entry name" value="Glycerol kinase"/>
    <property type="match status" value="1"/>
</dbReference>
<dbReference type="InterPro" id="IPR000577">
    <property type="entry name" value="Carb_kinase_FGGY"/>
</dbReference>
<comment type="pathway">
    <text evidence="1 9">Polyol metabolism; glycerol degradation via glycerol kinase pathway; sn-glycerol 3-phosphate from glycerol: step 1/1.</text>
</comment>
<feature type="binding site" evidence="9">
    <location>
        <position position="247"/>
    </location>
    <ligand>
        <name>glycerol</name>
        <dbReference type="ChEBI" id="CHEBI:17754"/>
    </ligand>
</feature>
<feature type="domain" description="Carbohydrate kinase FGGY C-terminal" evidence="12">
    <location>
        <begin position="263"/>
        <end position="451"/>
    </location>
</feature>
<comment type="activity regulation">
    <text evidence="9">Inhibited by fructose 1,6-bisphosphate (FBP).</text>
</comment>
<feature type="binding site" evidence="9">
    <location>
        <position position="16"/>
    </location>
    <ligand>
        <name>ATP</name>
        <dbReference type="ChEBI" id="CHEBI:30616"/>
    </ligand>
</feature>
<feature type="binding site" evidence="9">
    <location>
        <position position="15"/>
    </location>
    <ligand>
        <name>sn-glycerol 3-phosphate</name>
        <dbReference type="ChEBI" id="CHEBI:57597"/>
    </ligand>
</feature>
<sequence>MNQNKQYIMALDQGTTSSRAILFDKKGKIVSIAQKDFKQHFPKAGWVEHDPEEIWTSQSSVMIESLVNKKIKADQVAAIGITNQRETTIVWDRNTGKAIYNAIVWQDRRTAGYCNELKEKGHAEMVVSKTGLIIDAYFSATKIKWILDNVDGARKRAEAGELAFGTVDSWLIWNLTSGKTHITDVTNASRTMLFNIHSLEWDQELLDLFEIPTSLLPEVKSCSEVYCETAGDVLRVKIPIAGIAGDQQAALFGQLCTKPGMAKTTYGTGCFLVMNTGKEAVRSENKLLTTIAWKIGDEINYALEGSVFIGGAAIQWLRDGLELFDHARESEHLAESLENNDGVYFVPALSGLGAPHWDQDARGAFFGITRGTTKAHMARAALEAIAYQVYDVLKAMEKDSSKTTKELRVDGGATANSFLMQFQADLLDCEIKRPEIIETTAIGAAFLAGLAVGFWKDQEEINSLWNADKSFVPQMEKSEQEKLIHFWHKAVERSKNWVEL</sequence>